<dbReference type="STRING" id="360910.BAV2525A"/>
<evidence type="ECO:0000256" key="1">
    <source>
        <dbReference type="SAM" id="Phobius"/>
    </source>
</evidence>
<dbReference type="eggNOG" id="COG4655">
    <property type="taxonomic scope" value="Bacteria"/>
</dbReference>
<keyword evidence="1" id="KW-1133">Transmembrane helix</keyword>
<evidence type="ECO:0000313" key="3">
    <source>
        <dbReference type="EMBL" id="CAJ50136.1"/>
    </source>
</evidence>
<dbReference type="Pfam" id="PF13400">
    <property type="entry name" value="Tad"/>
    <property type="match status" value="1"/>
</dbReference>
<gene>
    <name evidence="3" type="ORF">BAV2525A</name>
</gene>
<evidence type="ECO:0000313" key="4">
    <source>
        <dbReference type="Proteomes" id="UP000001977"/>
    </source>
</evidence>
<name>Q2KX88_BORA1</name>
<evidence type="ECO:0000259" key="2">
    <source>
        <dbReference type="Pfam" id="PF13400"/>
    </source>
</evidence>
<dbReference type="KEGG" id="bav:BAV2525A"/>
<protein>
    <submittedName>
        <fullName evidence="3">Exported protein (Partial)</fullName>
    </submittedName>
</protein>
<keyword evidence="4" id="KW-1185">Reference proteome</keyword>
<feature type="transmembrane region" description="Helical" evidence="1">
    <location>
        <begin position="7"/>
        <end position="32"/>
    </location>
</feature>
<proteinExistence type="predicted"/>
<sequence>MRQRGSILVPAALIILIGMVLLGGAQFGYFYYVKRELQKTADLVALTAVQVIDGSAASCAFADLTAKANVKQNLSAYHTALNTPSVQCYRWDPANVALSPRDIRAATSGERINAVR</sequence>
<organism evidence="3 4">
    <name type="scientific">Bordetella avium (strain 197N)</name>
    <dbReference type="NCBI Taxonomy" id="360910"/>
    <lineage>
        <taxon>Bacteria</taxon>
        <taxon>Pseudomonadati</taxon>
        <taxon>Pseudomonadota</taxon>
        <taxon>Betaproteobacteria</taxon>
        <taxon>Burkholderiales</taxon>
        <taxon>Alcaligenaceae</taxon>
        <taxon>Bordetella</taxon>
    </lineage>
</organism>
<accession>Q2KX88</accession>
<keyword evidence="1" id="KW-0472">Membrane</keyword>
<feature type="domain" description="Putative Flp pilus-assembly TadG-like N-terminal" evidence="2">
    <location>
        <begin position="5"/>
        <end position="50"/>
    </location>
</feature>
<reference evidence="3 4" key="1">
    <citation type="journal article" date="2006" name="J. Bacteriol.">
        <title>Comparison of the genome sequence of the poultry pathogen Bordetella avium with those of B. bronchiseptica, B. pertussis, and B. parapertussis reveals extensive diversity in surface structures associated with host interaction.</title>
        <authorList>
            <person name="Sebaihia M."/>
            <person name="Preston A."/>
            <person name="Maskell D.J."/>
            <person name="Kuzmiak H."/>
            <person name="Connell T.D."/>
            <person name="King N.D."/>
            <person name="Orndorff P.E."/>
            <person name="Miyamoto D.M."/>
            <person name="Thomson N.R."/>
            <person name="Harris D."/>
            <person name="Goble A."/>
            <person name="Lord A."/>
            <person name="Murphy L."/>
            <person name="Quail M.A."/>
            <person name="Rutter S."/>
            <person name="Squares R."/>
            <person name="Squares S."/>
            <person name="Woodward J."/>
            <person name="Parkhill J."/>
            <person name="Temple L.M."/>
        </authorList>
    </citation>
    <scope>NUCLEOTIDE SEQUENCE [LARGE SCALE GENOMIC DNA]</scope>
    <source>
        <strain evidence="3 4">197N</strain>
    </source>
</reference>
<dbReference type="EMBL" id="AM167904">
    <property type="protein sequence ID" value="CAJ50136.1"/>
    <property type="molecule type" value="Genomic_DNA"/>
</dbReference>
<dbReference type="InterPro" id="IPR028087">
    <property type="entry name" value="Tad_N"/>
</dbReference>
<dbReference type="HOGENOM" id="CLU_133650_0_0_4"/>
<dbReference type="Proteomes" id="UP000001977">
    <property type="component" value="Chromosome"/>
</dbReference>
<dbReference type="AlphaFoldDB" id="Q2KX88"/>
<keyword evidence="1" id="KW-0812">Transmembrane</keyword>